<comment type="caution">
    <text evidence="6">The sequence shown here is derived from an EMBL/GenBank/DDBJ whole genome shotgun (WGS) entry which is preliminary data.</text>
</comment>
<name>A0ABP7AHA6_9MICO</name>
<evidence type="ECO:0000313" key="6">
    <source>
        <dbReference type="EMBL" id="GAA3632611.1"/>
    </source>
</evidence>
<dbReference type="InterPro" id="IPR000847">
    <property type="entry name" value="LysR_HTH_N"/>
</dbReference>
<dbReference type="InterPro" id="IPR050950">
    <property type="entry name" value="HTH-type_LysR_regulators"/>
</dbReference>
<dbReference type="SUPFAM" id="SSF46785">
    <property type="entry name" value="Winged helix' DNA-binding domain"/>
    <property type="match status" value="1"/>
</dbReference>
<evidence type="ECO:0000259" key="5">
    <source>
        <dbReference type="PROSITE" id="PS50931"/>
    </source>
</evidence>
<sequence>MQIAWLRAFTAVVDHGTVVAAATALGRPQSRVSSYVSQLESELGVVLIDRSRRPLDLTTAGHTFLPHARAVLRTLATADDELAHLGGHEHGTVRLACIPSIAGAYAPSLVDRFARTEPSVVVRLQEMATSAVPPAIVERRADLALVPVAYLDGIPEIESLPLWTEKLVVVVSDAHRLATRRSLSPRELADEFLVTSGSGEGMSGLSPEVRPFFAREGLRPEATRRVASPHTLVALVRRGVAVSIVNELALAVTGTAGLVVIPFGTPDAQRRIAVAWRRGDSLSPASLALRRFIVGSRPPSVATR</sequence>
<dbReference type="Pfam" id="PF03466">
    <property type="entry name" value="LysR_substrate"/>
    <property type="match status" value="1"/>
</dbReference>
<dbReference type="PANTHER" id="PTHR30419">
    <property type="entry name" value="HTH-TYPE TRANSCRIPTIONAL REGULATOR YBHD"/>
    <property type="match status" value="1"/>
</dbReference>
<dbReference type="Gene3D" id="3.40.190.10">
    <property type="entry name" value="Periplasmic binding protein-like II"/>
    <property type="match status" value="2"/>
</dbReference>
<dbReference type="Proteomes" id="UP001501697">
    <property type="component" value="Unassembled WGS sequence"/>
</dbReference>
<dbReference type="InterPro" id="IPR005119">
    <property type="entry name" value="LysR_subst-bd"/>
</dbReference>
<dbReference type="InterPro" id="IPR036390">
    <property type="entry name" value="WH_DNA-bd_sf"/>
</dbReference>
<dbReference type="PROSITE" id="PS50931">
    <property type="entry name" value="HTH_LYSR"/>
    <property type="match status" value="1"/>
</dbReference>
<comment type="similarity">
    <text evidence="1">Belongs to the LysR transcriptional regulatory family.</text>
</comment>
<dbReference type="EMBL" id="BAAAYU010000005">
    <property type="protein sequence ID" value="GAA3632611.1"/>
    <property type="molecule type" value="Genomic_DNA"/>
</dbReference>
<reference evidence="7" key="1">
    <citation type="journal article" date="2019" name="Int. J. Syst. Evol. Microbiol.">
        <title>The Global Catalogue of Microorganisms (GCM) 10K type strain sequencing project: providing services to taxonomists for standard genome sequencing and annotation.</title>
        <authorList>
            <consortium name="The Broad Institute Genomics Platform"/>
            <consortium name="The Broad Institute Genome Sequencing Center for Infectious Disease"/>
            <person name="Wu L."/>
            <person name="Ma J."/>
        </authorList>
    </citation>
    <scope>NUCLEOTIDE SEQUENCE [LARGE SCALE GENOMIC DNA]</scope>
    <source>
        <strain evidence="7">JCM 16544</strain>
    </source>
</reference>
<dbReference type="CDD" id="cd05466">
    <property type="entry name" value="PBP2_LTTR_substrate"/>
    <property type="match status" value="1"/>
</dbReference>
<feature type="domain" description="HTH lysR-type" evidence="5">
    <location>
        <begin position="1"/>
        <end position="58"/>
    </location>
</feature>
<dbReference type="InterPro" id="IPR036388">
    <property type="entry name" value="WH-like_DNA-bd_sf"/>
</dbReference>
<evidence type="ECO:0000256" key="2">
    <source>
        <dbReference type="ARBA" id="ARBA00023015"/>
    </source>
</evidence>
<keyword evidence="3" id="KW-0238">DNA-binding</keyword>
<keyword evidence="4" id="KW-0804">Transcription</keyword>
<evidence type="ECO:0000313" key="7">
    <source>
        <dbReference type="Proteomes" id="UP001501697"/>
    </source>
</evidence>
<dbReference type="PANTHER" id="PTHR30419:SF8">
    <property type="entry name" value="NITROGEN ASSIMILATION TRANSCRIPTIONAL ACTIVATOR-RELATED"/>
    <property type="match status" value="1"/>
</dbReference>
<dbReference type="Pfam" id="PF00126">
    <property type="entry name" value="HTH_1"/>
    <property type="match status" value="1"/>
</dbReference>
<organism evidence="6 7">
    <name type="scientific">Microbacterium awajiense</name>
    <dbReference type="NCBI Taxonomy" id="415214"/>
    <lineage>
        <taxon>Bacteria</taxon>
        <taxon>Bacillati</taxon>
        <taxon>Actinomycetota</taxon>
        <taxon>Actinomycetes</taxon>
        <taxon>Micrococcales</taxon>
        <taxon>Microbacteriaceae</taxon>
        <taxon>Microbacterium</taxon>
    </lineage>
</organism>
<evidence type="ECO:0000256" key="3">
    <source>
        <dbReference type="ARBA" id="ARBA00023125"/>
    </source>
</evidence>
<keyword evidence="7" id="KW-1185">Reference proteome</keyword>
<protein>
    <submittedName>
        <fullName evidence="6">LysR family transcriptional regulator</fullName>
    </submittedName>
</protein>
<dbReference type="Gene3D" id="1.10.10.10">
    <property type="entry name" value="Winged helix-like DNA-binding domain superfamily/Winged helix DNA-binding domain"/>
    <property type="match status" value="1"/>
</dbReference>
<evidence type="ECO:0000256" key="1">
    <source>
        <dbReference type="ARBA" id="ARBA00009437"/>
    </source>
</evidence>
<dbReference type="SUPFAM" id="SSF53850">
    <property type="entry name" value="Periplasmic binding protein-like II"/>
    <property type="match status" value="1"/>
</dbReference>
<accession>A0ABP7AHA6</accession>
<evidence type="ECO:0000256" key="4">
    <source>
        <dbReference type="ARBA" id="ARBA00023163"/>
    </source>
</evidence>
<keyword evidence="2" id="KW-0805">Transcription regulation</keyword>
<dbReference type="RefSeq" id="WP_344737312.1">
    <property type="nucleotide sequence ID" value="NZ_BAAAYU010000005.1"/>
</dbReference>
<proteinExistence type="inferred from homology"/>
<gene>
    <name evidence="6" type="ORF">GCM10022200_14430</name>
</gene>